<feature type="region of interest" description="Disordered" evidence="1">
    <location>
        <begin position="347"/>
        <end position="404"/>
    </location>
</feature>
<feature type="compositionally biased region" description="Acidic residues" evidence="1">
    <location>
        <begin position="724"/>
        <end position="740"/>
    </location>
</feature>
<feature type="compositionally biased region" description="Basic and acidic residues" evidence="1">
    <location>
        <begin position="746"/>
        <end position="772"/>
    </location>
</feature>
<gene>
    <name evidence="2" type="ORF">SAPIO_CDS9414</name>
</gene>
<sequence>MDPTGSEDTPIRQEDDLGSRVRNLIRQCEAKIKLEEELRDGELQKIKRETRRILAKALENPRWDPELLRMKLMPQDSEYRWVKRRSWEKIDAHRNDLHEELKKIRDGLADGPPDGLNTPEDSMVLFGDGEVSPVGISLRGVESDCLRERPSNGPASNDSVDGSSVPSAAPSLSRGWSLVEAGILPPEQRLSGKRPLQDESTIEVAPVRKKARHGSVGAEGRYNTATGNPPKELRKITFDEVYQNGEAEYKHAIVQFPAKGRRKKWYIVKCETSEHKVHFAGERGVLRSAASHLASSLHGLYKSYGNSIEHLGWEVVGCNEKLAELNNRAMDKAIKEGYKPLNTVECGTSSKAGTMKNSIGQRDQSDEKNEKLTPEGSNSNNNRVTVRGKKSSSSIKRSDILPESPITRPEDGGIYYAFWPPDQVFYLVFVLGWDGSPNSGLPETGGGLNGFGLLDRNKTRIPPCYKIDWKVPRILGWVEGYRDGESQEATREFPIMFFDTPQNTGGWIEAAYLAHFDPENPIYRSADSRFVIEPEQVELALKAYARCRGFSSYQQFRESGPRPCAVTDSSPPSPGITPNIRTRSGSSRDQRAVRRSLRIVNVDAGWDGEEDDRASDWAMGKEVEGGEKDEDDDGVEKGAKDANGSYLRGSPELGEMNQTVHEGPVRDADENTVPVGPVDDADGNSSDPDAPTSRFNSRQRPSRRRVIRETPSLPDDRPAKHLDEDGDELVGEGTVEETDEGPGNHLIERENSPKPDVPTEPRARECDSDKQEALATSGARSASRRASPMTLPATQPVRDTSSMEPAAAISRPPIRAVAKCSATLGSEQQPGTFPLVRYSDGTVTWSKGADNNKLVLRIDEPTGTARGALKGGTEIEINPRHILSQHRIRDRETGYVRLTFVLEEAGEKKECVLFFADEEEGKTSSRLAREFWTWAKEKRERSDNGGGKDNS</sequence>
<keyword evidence="3" id="KW-1185">Reference proteome</keyword>
<comment type="caution">
    <text evidence="2">The sequence shown here is derived from an EMBL/GenBank/DDBJ whole genome shotgun (WGS) entry which is preliminary data.</text>
</comment>
<proteinExistence type="predicted"/>
<dbReference type="AlphaFoldDB" id="A0A084FWS2"/>
<dbReference type="VEuPathDB" id="FungiDB:SAPIO_CDS9414"/>
<feature type="compositionally biased region" description="Polar residues" evidence="1">
    <location>
        <begin position="347"/>
        <end position="362"/>
    </location>
</feature>
<feature type="compositionally biased region" description="Basic and acidic residues" evidence="1">
    <location>
        <begin position="714"/>
        <end position="723"/>
    </location>
</feature>
<feature type="region of interest" description="Disordered" evidence="1">
    <location>
        <begin position="145"/>
        <end position="171"/>
    </location>
</feature>
<dbReference type="OrthoDB" id="4835412at2759"/>
<evidence type="ECO:0000313" key="2">
    <source>
        <dbReference type="EMBL" id="KEZ39534.1"/>
    </source>
</evidence>
<reference evidence="2 3" key="1">
    <citation type="journal article" date="2014" name="Genome Announc.">
        <title>Draft genome sequence of the pathogenic fungus Scedosporium apiospermum.</title>
        <authorList>
            <person name="Vandeputte P."/>
            <person name="Ghamrawi S."/>
            <person name="Rechenmann M."/>
            <person name="Iltis A."/>
            <person name="Giraud S."/>
            <person name="Fleury M."/>
            <person name="Thornton C."/>
            <person name="Delhaes L."/>
            <person name="Meyer W."/>
            <person name="Papon N."/>
            <person name="Bouchara J.P."/>
        </authorList>
    </citation>
    <scope>NUCLEOTIDE SEQUENCE [LARGE SCALE GENOMIC DNA]</scope>
    <source>
        <strain evidence="2 3">IHEM 14462</strain>
    </source>
</reference>
<organism evidence="2 3">
    <name type="scientific">Pseudallescheria apiosperma</name>
    <name type="common">Scedosporium apiospermum</name>
    <dbReference type="NCBI Taxonomy" id="563466"/>
    <lineage>
        <taxon>Eukaryota</taxon>
        <taxon>Fungi</taxon>
        <taxon>Dikarya</taxon>
        <taxon>Ascomycota</taxon>
        <taxon>Pezizomycotina</taxon>
        <taxon>Sordariomycetes</taxon>
        <taxon>Hypocreomycetidae</taxon>
        <taxon>Microascales</taxon>
        <taxon>Microascaceae</taxon>
        <taxon>Scedosporium</taxon>
    </lineage>
</organism>
<feature type="compositionally biased region" description="Polar residues" evidence="1">
    <location>
        <begin position="375"/>
        <end position="384"/>
    </location>
</feature>
<name>A0A084FWS2_PSEDA</name>
<dbReference type="GeneID" id="27728486"/>
<feature type="region of interest" description="Disordered" evidence="1">
    <location>
        <begin position="607"/>
        <end position="807"/>
    </location>
</feature>
<dbReference type="OMA" id="DACENRV"/>
<feature type="compositionally biased region" description="Basic and acidic residues" evidence="1">
    <location>
        <begin position="363"/>
        <end position="373"/>
    </location>
</feature>
<accession>A0A084FWS2</accession>
<dbReference type="HOGENOM" id="CLU_309758_0_0_1"/>
<protein>
    <submittedName>
        <fullName evidence="2">Uncharacterized protein</fullName>
    </submittedName>
</protein>
<dbReference type="RefSeq" id="XP_016639333.1">
    <property type="nucleotide sequence ID" value="XM_016790823.1"/>
</dbReference>
<evidence type="ECO:0000256" key="1">
    <source>
        <dbReference type="SAM" id="MobiDB-lite"/>
    </source>
</evidence>
<dbReference type="EMBL" id="JOWA01000143">
    <property type="protein sequence ID" value="KEZ39534.1"/>
    <property type="molecule type" value="Genomic_DNA"/>
</dbReference>
<feature type="region of interest" description="Disordered" evidence="1">
    <location>
        <begin position="557"/>
        <end position="592"/>
    </location>
</feature>
<dbReference type="KEGG" id="sapo:SAPIO_CDS9414"/>
<dbReference type="Proteomes" id="UP000028545">
    <property type="component" value="Unassembled WGS sequence"/>
</dbReference>
<feature type="region of interest" description="Disordered" evidence="1">
    <location>
        <begin position="207"/>
        <end position="230"/>
    </location>
</feature>
<evidence type="ECO:0000313" key="3">
    <source>
        <dbReference type="Proteomes" id="UP000028545"/>
    </source>
</evidence>
<feature type="compositionally biased region" description="Polar residues" evidence="1">
    <location>
        <begin position="153"/>
        <end position="166"/>
    </location>
</feature>